<reference evidence="1 2" key="1">
    <citation type="journal article" date="2020" name="Mol. Biol. Evol.">
        <title>Distinct Expression and Methylation Patterns for Genes with Different Fates following a Single Whole-Genome Duplication in Flowering Plants.</title>
        <authorList>
            <person name="Shi T."/>
            <person name="Rahmani R.S."/>
            <person name="Gugger P.F."/>
            <person name="Wang M."/>
            <person name="Li H."/>
            <person name="Zhang Y."/>
            <person name="Li Z."/>
            <person name="Wang Q."/>
            <person name="Van de Peer Y."/>
            <person name="Marchal K."/>
            <person name="Chen J."/>
        </authorList>
    </citation>
    <scope>NUCLEOTIDE SEQUENCE [LARGE SCALE GENOMIC DNA]</scope>
    <source>
        <tissue evidence="1">Leaf</tissue>
    </source>
</reference>
<evidence type="ECO:0000313" key="1">
    <source>
        <dbReference type="EMBL" id="DAD21957.1"/>
    </source>
</evidence>
<keyword evidence="2" id="KW-1185">Reference proteome</keyword>
<gene>
    <name evidence="1" type="ORF">HUJ06_023420</name>
</gene>
<accession>A0A822XNT7</accession>
<dbReference type="Proteomes" id="UP000607653">
    <property type="component" value="Unassembled WGS sequence"/>
</dbReference>
<comment type="caution">
    <text evidence="1">The sequence shown here is derived from an EMBL/GenBank/DDBJ whole genome shotgun (WGS) entry which is preliminary data.</text>
</comment>
<protein>
    <submittedName>
        <fullName evidence="1">Uncharacterized protein</fullName>
    </submittedName>
</protein>
<name>A0A822XNT7_NELNU</name>
<evidence type="ECO:0000313" key="2">
    <source>
        <dbReference type="Proteomes" id="UP000607653"/>
    </source>
</evidence>
<dbReference type="AlphaFoldDB" id="A0A822XNT7"/>
<proteinExistence type="predicted"/>
<dbReference type="EMBL" id="DUZY01000001">
    <property type="protein sequence ID" value="DAD21957.1"/>
    <property type="molecule type" value="Genomic_DNA"/>
</dbReference>
<organism evidence="1 2">
    <name type="scientific">Nelumbo nucifera</name>
    <name type="common">Sacred lotus</name>
    <dbReference type="NCBI Taxonomy" id="4432"/>
    <lineage>
        <taxon>Eukaryota</taxon>
        <taxon>Viridiplantae</taxon>
        <taxon>Streptophyta</taxon>
        <taxon>Embryophyta</taxon>
        <taxon>Tracheophyta</taxon>
        <taxon>Spermatophyta</taxon>
        <taxon>Magnoliopsida</taxon>
        <taxon>Proteales</taxon>
        <taxon>Nelumbonaceae</taxon>
        <taxon>Nelumbo</taxon>
    </lineage>
</organism>
<sequence>MSVSIEALAMAGVDYMECGIDLDEWERREFEPPPPYLLAEDAYRKTEFYGSPITRSLVNARKKPSSFSLFRKEAYSTANGKGDGLDSIGCHQNVGLPRIMDKRKKMTGGLKFTATDDHDVTGNNKATDKNYDGTRKGCKALPAQLITTC</sequence>